<accession>A0A9P5Q2B7</accession>
<evidence type="ECO:0000259" key="1">
    <source>
        <dbReference type="PROSITE" id="PS50280"/>
    </source>
</evidence>
<dbReference type="PANTHER" id="PTHR47332">
    <property type="entry name" value="SET DOMAIN-CONTAINING PROTEIN 5"/>
    <property type="match status" value="1"/>
</dbReference>
<dbReference type="PROSITE" id="PS50280">
    <property type="entry name" value="SET"/>
    <property type="match status" value="1"/>
</dbReference>
<dbReference type="Pfam" id="PF00856">
    <property type="entry name" value="SET"/>
    <property type="match status" value="1"/>
</dbReference>
<evidence type="ECO:0000313" key="2">
    <source>
        <dbReference type="EMBL" id="KAF9073357.1"/>
    </source>
</evidence>
<keyword evidence="3" id="KW-1185">Reference proteome</keyword>
<dbReference type="Gene3D" id="2.170.270.10">
    <property type="entry name" value="SET domain"/>
    <property type="match status" value="1"/>
</dbReference>
<dbReference type="InterPro" id="IPR001214">
    <property type="entry name" value="SET_dom"/>
</dbReference>
<proteinExistence type="predicted"/>
<reference evidence="2" key="1">
    <citation type="submission" date="2020-11" db="EMBL/GenBank/DDBJ databases">
        <authorList>
            <consortium name="DOE Joint Genome Institute"/>
            <person name="Ahrendt S."/>
            <person name="Riley R."/>
            <person name="Andreopoulos W."/>
            <person name="Labutti K."/>
            <person name="Pangilinan J."/>
            <person name="Ruiz-Duenas F.J."/>
            <person name="Barrasa J.M."/>
            <person name="Sanchez-Garcia M."/>
            <person name="Camarero S."/>
            <person name="Miyauchi S."/>
            <person name="Serrano A."/>
            <person name="Linde D."/>
            <person name="Babiker R."/>
            <person name="Drula E."/>
            <person name="Ayuso-Fernandez I."/>
            <person name="Pacheco R."/>
            <person name="Padilla G."/>
            <person name="Ferreira P."/>
            <person name="Barriuso J."/>
            <person name="Kellner H."/>
            <person name="Castanera R."/>
            <person name="Alfaro M."/>
            <person name="Ramirez L."/>
            <person name="Pisabarro A.G."/>
            <person name="Kuo A."/>
            <person name="Tritt A."/>
            <person name="Lipzen A."/>
            <person name="He G."/>
            <person name="Yan M."/>
            <person name="Ng V."/>
            <person name="Cullen D."/>
            <person name="Martin F."/>
            <person name="Rosso M.-N."/>
            <person name="Henrissat B."/>
            <person name="Hibbett D."/>
            <person name="Martinez A.T."/>
            <person name="Grigoriev I.V."/>
        </authorList>
    </citation>
    <scope>NUCLEOTIDE SEQUENCE</scope>
    <source>
        <strain evidence="2">AH 40177</strain>
    </source>
</reference>
<dbReference type="SUPFAM" id="SSF82199">
    <property type="entry name" value="SET domain"/>
    <property type="match status" value="1"/>
</dbReference>
<dbReference type="InterPro" id="IPR053185">
    <property type="entry name" value="SET_domain_protein"/>
</dbReference>
<organism evidence="2 3">
    <name type="scientific">Rhodocollybia butyracea</name>
    <dbReference type="NCBI Taxonomy" id="206335"/>
    <lineage>
        <taxon>Eukaryota</taxon>
        <taxon>Fungi</taxon>
        <taxon>Dikarya</taxon>
        <taxon>Basidiomycota</taxon>
        <taxon>Agaricomycotina</taxon>
        <taxon>Agaricomycetes</taxon>
        <taxon>Agaricomycetidae</taxon>
        <taxon>Agaricales</taxon>
        <taxon>Marasmiineae</taxon>
        <taxon>Omphalotaceae</taxon>
        <taxon>Rhodocollybia</taxon>
    </lineage>
</organism>
<gene>
    <name evidence="2" type="ORF">BDP27DRAFT_1216001</name>
</gene>
<dbReference type="OrthoDB" id="265717at2759"/>
<protein>
    <submittedName>
        <fullName evidence="2">SET domain-containing protein</fullName>
    </submittedName>
</protein>
<sequence>MSLIKIAKWSVWDTVLPPIRQPAYEISEVEGKGVGMVATRRIRAGELLVNERPVYAQRKRIARPIDYTDTNGYFYLGAVNGLAQASQNAIYALKNSFGPETHELLGILRTNFLTHDIAEEPDPANDFVGIFPTISRVNHSCTPNSNYYFSFGTFSGELRAIRDVEAGEEITIMYVNIAAQGRVRRSWLKEDYFFACGCNTCTVSDAEAAASDGRRTQVGRIIRTLEMNPSEAPLSQLELQDGLNMAKAEGLVVHYAQILWYGAARLARLNKRQLAADWLKRAKREYLIIEGECSPTSKALRMIR</sequence>
<evidence type="ECO:0000313" key="3">
    <source>
        <dbReference type="Proteomes" id="UP000772434"/>
    </source>
</evidence>
<dbReference type="EMBL" id="JADNRY010000018">
    <property type="protein sequence ID" value="KAF9073357.1"/>
    <property type="molecule type" value="Genomic_DNA"/>
</dbReference>
<dbReference type="CDD" id="cd20071">
    <property type="entry name" value="SET_SMYD"/>
    <property type="match status" value="1"/>
</dbReference>
<dbReference type="Gene3D" id="1.10.220.160">
    <property type="match status" value="1"/>
</dbReference>
<dbReference type="AlphaFoldDB" id="A0A9P5Q2B7"/>
<dbReference type="SMART" id="SM00317">
    <property type="entry name" value="SET"/>
    <property type="match status" value="1"/>
</dbReference>
<dbReference type="PANTHER" id="PTHR47332:SF4">
    <property type="entry name" value="SET DOMAIN-CONTAINING PROTEIN 5"/>
    <property type="match status" value="1"/>
</dbReference>
<feature type="domain" description="SET" evidence="1">
    <location>
        <begin position="22"/>
        <end position="175"/>
    </location>
</feature>
<dbReference type="InterPro" id="IPR046341">
    <property type="entry name" value="SET_dom_sf"/>
</dbReference>
<dbReference type="Proteomes" id="UP000772434">
    <property type="component" value="Unassembled WGS sequence"/>
</dbReference>
<comment type="caution">
    <text evidence="2">The sequence shown here is derived from an EMBL/GenBank/DDBJ whole genome shotgun (WGS) entry which is preliminary data.</text>
</comment>
<name>A0A9P5Q2B7_9AGAR</name>